<dbReference type="PANTHER" id="PTHR10840">
    <property type="entry name" value="PROGRAMMED CELL DEATH PROTEIN 5"/>
    <property type="match status" value="1"/>
</dbReference>
<dbReference type="Proteomes" id="UP000010422">
    <property type="component" value="Unassembled WGS sequence"/>
</dbReference>
<feature type="region of interest" description="Disordered" evidence="2">
    <location>
        <begin position="1"/>
        <end position="28"/>
    </location>
</feature>
<dbReference type="InterPro" id="IPR002836">
    <property type="entry name" value="PDCD5-like"/>
</dbReference>
<dbReference type="GO" id="GO:0005634">
    <property type="term" value="C:nucleus"/>
    <property type="evidence" value="ECO:0007669"/>
    <property type="project" value="TreeGrafter"/>
</dbReference>
<accession>L0P9X6</accession>
<evidence type="ECO:0000313" key="3">
    <source>
        <dbReference type="EMBL" id="CCJ28410.1"/>
    </source>
</evidence>
<gene>
    <name evidence="3" type="ORF">PNEJI1_003339</name>
</gene>
<dbReference type="AlphaFoldDB" id="L0P9X6"/>
<protein>
    <recommendedName>
        <fullName evidence="5">DNA-binding TFAR19-related protein</fullName>
    </recommendedName>
</protein>
<dbReference type="PIRSF" id="PIRSF015730">
    <property type="entry name" value="TFAR19"/>
    <property type="match status" value="1"/>
</dbReference>
<dbReference type="Pfam" id="PF01984">
    <property type="entry name" value="dsDNA_bind"/>
    <property type="match status" value="1"/>
</dbReference>
<evidence type="ECO:0000256" key="1">
    <source>
        <dbReference type="ARBA" id="ARBA00010490"/>
    </source>
</evidence>
<dbReference type="PANTHER" id="PTHR10840:SF0">
    <property type="entry name" value="PROGRAMMED CELL DEATH PROTEIN 5"/>
    <property type="match status" value="1"/>
</dbReference>
<dbReference type="FunCoup" id="L0P9X6">
    <property type="interactions" value="334"/>
</dbReference>
<dbReference type="InterPro" id="IPR036883">
    <property type="entry name" value="PDCD5-like_sf"/>
</dbReference>
<dbReference type="Gene3D" id="1.10.8.140">
    <property type="entry name" value="PDCD5-like"/>
    <property type="match status" value="1"/>
</dbReference>
<dbReference type="EMBL" id="CAKM01000069">
    <property type="protein sequence ID" value="CCJ28410.1"/>
    <property type="molecule type" value="Genomic_DNA"/>
</dbReference>
<evidence type="ECO:0008006" key="5">
    <source>
        <dbReference type="Google" id="ProtNLM"/>
    </source>
</evidence>
<proteinExistence type="inferred from homology"/>
<evidence type="ECO:0000256" key="2">
    <source>
        <dbReference type="SAM" id="MobiDB-lite"/>
    </source>
</evidence>
<reference evidence="3 4" key="1">
    <citation type="journal article" date="2012" name="MBio">
        <title>De novo assembly of the Pneumocystis jirovecii genome from a single bronchoalveolar lavage fluid specimen from a patient.</title>
        <authorList>
            <person name="Cisse O.H."/>
            <person name="Pagni M."/>
            <person name="Hauser P.M."/>
        </authorList>
    </citation>
    <scope>NUCLEOTIDE SEQUENCE [LARGE SCALE GENOMIC DNA]</scope>
    <source>
        <strain evidence="3 4">SE8</strain>
    </source>
</reference>
<dbReference type="STRING" id="1209962.L0P9X6"/>
<evidence type="ECO:0000313" key="4">
    <source>
        <dbReference type="Proteomes" id="UP000010422"/>
    </source>
</evidence>
<sequence length="113" mass="12879">MDSADAYDGYLRQSANPDKDSAEAQTAAKEARHAMLSHILEPAARDRLARIALVHIERARAVEEMLLRMAQQGTLRHKVTEEALIGLLREISGEETKETKIIYRRRYCEDDDI</sequence>
<organism evidence="4">
    <name type="scientific">Pneumocystis jirovecii</name>
    <name type="common">Human pneumocystis pneumonia agent</name>
    <dbReference type="NCBI Taxonomy" id="42068"/>
    <lineage>
        <taxon>Eukaryota</taxon>
        <taxon>Fungi</taxon>
        <taxon>Dikarya</taxon>
        <taxon>Ascomycota</taxon>
        <taxon>Taphrinomycotina</taxon>
        <taxon>Pneumocystomycetes</taxon>
        <taxon>Pneumocystaceae</taxon>
        <taxon>Pneumocystis</taxon>
    </lineage>
</organism>
<comment type="caution">
    <text evidence="3">The sequence shown here is derived from an EMBL/GenBank/DDBJ whole genome shotgun (WGS) entry which is preliminary data.</text>
</comment>
<name>L0P9X6_PNEJI</name>
<dbReference type="GO" id="GO:0005829">
    <property type="term" value="C:cytosol"/>
    <property type="evidence" value="ECO:0007669"/>
    <property type="project" value="TreeGrafter"/>
</dbReference>
<comment type="similarity">
    <text evidence="1">Belongs to the PDCD5 family.</text>
</comment>
<dbReference type="InParanoid" id="L0P9X6"/>
<dbReference type="VEuPathDB" id="FungiDB:PNEJI1_003339"/>
<dbReference type="GO" id="GO:0003677">
    <property type="term" value="F:DNA binding"/>
    <property type="evidence" value="ECO:0007669"/>
    <property type="project" value="InterPro"/>
</dbReference>
<dbReference type="SUPFAM" id="SSF46950">
    <property type="entry name" value="Double-stranded DNA-binding domain"/>
    <property type="match status" value="1"/>
</dbReference>